<protein>
    <submittedName>
        <fullName evidence="1">Uncharacterized protein</fullName>
    </submittedName>
</protein>
<sequence>MKRRNISSLFVRPAWVRRYRVKVPNGGWRAP</sequence>
<gene>
    <name evidence="1" type="ORF">Cdeb_00643</name>
</gene>
<comment type="caution">
    <text evidence="1">The sequence shown here is derived from an EMBL/GenBank/DDBJ whole genome shotgun (WGS) entry which is preliminary data.</text>
</comment>
<dbReference type="EMBL" id="AZRV01000012">
    <property type="protein sequence ID" value="RKO62914.1"/>
    <property type="molecule type" value="Genomic_DNA"/>
</dbReference>
<evidence type="ECO:0000313" key="2">
    <source>
        <dbReference type="Proteomes" id="UP000286235"/>
    </source>
</evidence>
<accession>A0A420VGY8</accession>
<dbReference type="Proteomes" id="UP000286235">
    <property type="component" value="Unassembled WGS sequence"/>
</dbReference>
<reference evidence="1 2" key="1">
    <citation type="submission" date="2013-12" db="EMBL/GenBank/DDBJ databases">
        <title>Genome and proteome characterization of Caldibacillus debilis GB1 derived from a cellulolytic aero-tolerant co-culture.</title>
        <authorList>
            <person name="Wushke S.T."/>
            <person name="Zhang X."/>
            <person name="Fristensky B."/>
            <person name="Wilkins J.A."/>
            <person name="Levin D.B."/>
            <person name="Sparling R."/>
        </authorList>
    </citation>
    <scope>NUCLEOTIDE SEQUENCE [LARGE SCALE GENOMIC DNA]</scope>
    <source>
        <strain evidence="1 2">GB1</strain>
    </source>
</reference>
<proteinExistence type="predicted"/>
<organism evidence="1 2">
    <name type="scientific">Caldibacillus debilis GB1</name>
    <dbReference type="NCBI Taxonomy" id="1339248"/>
    <lineage>
        <taxon>Bacteria</taxon>
        <taxon>Bacillati</taxon>
        <taxon>Bacillota</taxon>
        <taxon>Bacilli</taxon>
        <taxon>Bacillales</taxon>
        <taxon>Bacillaceae</taxon>
        <taxon>Caldibacillus</taxon>
    </lineage>
</organism>
<feature type="non-terminal residue" evidence="1">
    <location>
        <position position="31"/>
    </location>
</feature>
<name>A0A420VGY8_9BACI</name>
<keyword evidence="2" id="KW-1185">Reference proteome</keyword>
<dbReference type="AlphaFoldDB" id="A0A420VGY8"/>
<evidence type="ECO:0000313" key="1">
    <source>
        <dbReference type="EMBL" id="RKO62914.1"/>
    </source>
</evidence>